<dbReference type="Proteomes" id="UP001153954">
    <property type="component" value="Unassembled WGS sequence"/>
</dbReference>
<organism evidence="4 5">
    <name type="scientific">Euphydryas editha</name>
    <name type="common">Edith's checkerspot</name>
    <dbReference type="NCBI Taxonomy" id="104508"/>
    <lineage>
        <taxon>Eukaryota</taxon>
        <taxon>Metazoa</taxon>
        <taxon>Ecdysozoa</taxon>
        <taxon>Arthropoda</taxon>
        <taxon>Hexapoda</taxon>
        <taxon>Insecta</taxon>
        <taxon>Pterygota</taxon>
        <taxon>Neoptera</taxon>
        <taxon>Endopterygota</taxon>
        <taxon>Lepidoptera</taxon>
        <taxon>Glossata</taxon>
        <taxon>Ditrysia</taxon>
        <taxon>Papilionoidea</taxon>
        <taxon>Nymphalidae</taxon>
        <taxon>Nymphalinae</taxon>
        <taxon>Euphydryas</taxon>
    </lineage>
</organism>
<evidence type="ECO:0000259" key="3">
    <source>
        <dbReference type="Pfam" id="PF05225"/>
    </source>
</evidence>
<dbReference type="Pfam" id="PF05225">
    <property type="entry name" value="HTH_psq"/>
    <property type="match status" value="1"/>
</dbReference>
<evidence type="ECO:0000313" key="4">
    <source>
        <dbReference type="EMBL" id="CAH2101237.1"/>
    </source>
</evidence>
<name>A0AAU9UT42_EUPED</name>
<accession>A0AAU9UT42</accession>
<comment type="subcellular location">
    <subcellularLocation>
        <location evidence="1">Nucleus</location>
    </subcellularLocation>
</comment>
<dbReference type="InterPro" id="IPR009057">
    <property type="entry name" value="Homeodomain-like_sf"/>
</dbReference>
<evidence type="ECO:0000256" key="2">
    <source>
        <dbReference type="SAM" id="Phobius"/>
    </source>
</evidence>
<gene>
    <name evidence="4" type="ORF">EEDITHA_LOCUS16013</name>
</gene>
<keyword evidence="5" id="KW-1185">Reference proteome</keyword>
<dbReference type="InterPro" id="IPR050863">
    <property type="entry name" value="CenT-Element_Derived"/>
</dbReference>
<keyword evidence="2" id="KW-1133">Transmembrane helix</keyword>
<keyword evidence="2" id="KW-0472">Membrane</keyword>
<sequence>MRDAITAVRTKKMGWQMAAKIYNIPATTLRRRAEKEDSTKGYLGGHKATFTKDVEKIIIEHLQELEVRFFGMTTTDLRKLAYQIAVAKNIPHRFSSENQMAGVDWLRGFRKRNPSISLRIPEATSAARARGFNKVQVQTFFKLLSDVMEQHNFEPHQIWNVDESGFSTVPSQNPKVFATKGRKQVGVLTSAERGQHFTSVCCVNALGSFIGGSFLLLSFFPGKI</sequence>
<keyword evidence="2" id="KW-0812">Transmembrane</keyword>
<evidence type="ECO:0000313" key="5">
    <source>
        <dbReference type="Proteomes" id="UP001153954"/>
    </source>
</evidence>
<dbReference type="PANTHER" id="PTHR19303:SF71">
    <property type="entry name" value="ZINC FINGER PHD-TYPE DOMAIN-CONTAINING PROTEIN"/>
    <property type="match status" value="1"/>
</dbReference>
<feature type="domain" description="HTH psq-type" evidence="3">
    <location>
        <begin position="2"/>
        <end position="34"/>
    </location>
</feature>
<proteinExistence type="predicted"/>
<reference evidence="4" key="1">
    <citation type="submission" date="2022-03" db="EMBL/GenBank/DDBJ databases">
        <authorList>
            <person name="Tunstrom K."/>
        </authorList>
    </citation>
    <scope>NUCLEOTIDE SEQUENCE</scope>
</reference>
<dbReference type="EMBL" id="CAKOGL010000023">
    <property type="protein sequence ID" value="CAH2101237.1"/>
    <property type="molecule type" value="Genomic_DNA"/>
</dbReference>
<dbReference type="Gene3D" id="1.10.10.60">
    <property type="entry name" value="Homeodomain-like"/>
    <property type="match status" value="1"/>
</dbReference>
<dbReference type="GO" id="GO:0003677">
    <property type="term" value="F:DNA binding"/>
    <property type="evidence" value="ECO:0007669"/>
    <property type="project" value="InterPro"/>
</dbReference>
<protein>
    <recommendedName>
        <fullName evidence="3">HTH psq-type domain-containing protein</fullName>
    </recommendedName>
</protein>
<dbReference type="AlphaFoldDB" id="A0AAU9UT42"/>
<feature type="transmembrane region" description="Helical" evidence="2">
    <location>
        <begin position="197"/>
        <end position="220"/>
    </location>
</feature>
<evidence type="ECO:0000256" key="1">
    <source>
        <dbReference type="ARBA" id="ARBA00004123"/>
    </source>
</evidence>
<comment type="caution">
    <text evidence="4">The sequence shown here is derived from an EMBL/GenBank/DDBJ whole genome shotgun (WGS) entry which is preliminary data.</text>
</comment>
<dbReference type="SUPFAM" id="SSF46689">
    <property type="entry name" value="Homeodomain-like"/>
    <property type="match status" value="1"/>
</dbReference>
<dbReference type="PANTHER" id="PTHR19303">
    <property type="entry name" value="TRANSPOSON"/>
    <property type="match status" value="1"/>
</dbReference>
<dbReference type="GO" id="GO:0005634">
    <property type="term" value="C:nucleus"/>
    <property type="evidence" value="ECO:0007669"/>
    <property type="project" value="UniProtKB-SubCell"/>
</dbReference>
<dbReference type="InterPro" id="IPR007889">
    <property type="entry name" value="HTH_Psq"/>
</dbReference>